<feature type="transmembrane region" description="Helical" evidence="6">
    <location>
        <begin position="102"/>
        <end position="122"/>
    </location>
</feature>
<keyword evidence="8" id="KW-1185">Reference proteome</keyword>
<dbReference type="Pfam" id="PF04241">
    <property type="entry name" value="DUF423"/>
    <property type="match status" value="1"/>
</dbReference>
<dbReference type="PANTHER" id="PTHR43461">
    <property type="entry name" value="TRANSMEMBRANE PROTEIN 256"/>
    <property type="match status" value="1"/>
</dbReference>
<feature type="transmembrane region" description="Helical" evidence="6">
    <location>
        <begin position="12"/>
        <end position="34"/>
    </location>
</feature>
<feature type="transmembrane region" description="Helical" evidence="6">
    <location>
        <begin position="46"/>
        <end position="64"/>
    </location>
</feature>
<dbReference type="GO" id="GO:0005886">
    <property type="term" value="C:plasma membrane"/>
    <property type="evidence" value="ECO:0007669"/>
    <property type="project" value="TreeGrafter"/>
</dbReference>
<organism evidence="7 8">
    <name type="scientific">Pseudoxanthomonas helianthi</name>
    <dbReference type="NCBI Taxonomy" id="1453541"/>
    <lineage>
        <taxon>Bacteria</taxon>
        <taxon>Pseudomonadati</taxon>
        <taxon>Pseudomonadota</taxon>
        <taxon>Gammaproteobacteria</taxon>
        <taxon>Lysobacterales</taxon>
        <taxon>Lysobacteraceae</taxon>
        <taxon>Pseudoxanthomonas</taxon>
    </lineage>
</organism>
<evidence type="ECO:0000256" key="1">
    <source>
        <dbReference type="ARBA" id="ARBA00004141"/>
    </source>
</evidence>
<evidence type="ECO:0000313" key="8">
    <source>
        <dbReference type="Proteomes" id="UP000673447"/>
    </source>
</evidence>
<reference evidence="7" key="1">
    <citation type="journal article" date="2016" name="Int. J. Syst. Evol. Microbiol.">
        <title>Pseudoxanthomonas helianthi sp. nov., isolated from roots of Jerusalem artichoke (Helianthus tuberosus).</title>
        <authorList>
            <person name="Kittiwongwattana C."/>
            <person name="Thawai C."/>
        </authorList>
    </citation>
    <scope>NUCLEOTIDE SEQUENCE</scope>
    <source>
        <strain evidence="7">110414</strain>
    </source>
</reference>
<reference evidence="7" key="2">
    <citation type="submission" date="2021-03" db="EMBL/GenBank/DDBJ databases">
        <authorList>
            <person name="Cao W."/>
        </authorList>
    </citation>
    <scope>NUCLEOTIDE SEQUENCE</scope>
    <source>
        <strain evidence="7">110414</strain>
    </source>
</reference>
<sequence length="124" mass="12945">MFDPLSRQRSKPSLFAFIGGVLAAAAIALSAYAAHGVADAHLQGNLQNAALYAFGHGLALACLGPRANRTLARTGLGLLLLGTLLFSGSLAANAWWGFTTKPAPLGGIALMLGWLLWAFDALRR</sequence>
<evidence type="ECO:0000313" key="7">
    <source>
        <dbReference type="EMBL" id="MBP3985926.1"/>
    </source>
</evidence>
<comment type="similarity">
    <text evidence="2">Belongs to the UPF0382 family.</text>
</comment>
<feature type="transmembrane region" description="Helical" evidence="6">
    <location>
        <begin position="76"/>
        <end position="96"/>
    </location>
</feature>
<name>A0A940X699_9GAMM</name>
<comment type="subcellular location">
    <subcellularLocation>
        <location evidence="1">Membrane</location>
        <topology evidence="1">Multi-pass membrane protein</topology>
    </subcellularLocation>
</comment>
<evidence type="ECO:0000256" key="6">
    <source>
        <dbReference type="SAM" id="Phobius"/>
    </source>
</evidence>
<dbReference type="PANTHER" id="PTHR43461:SF1">
    <property type="entry name" value="TRANSMEMBRANE PROTEIN 256"/>
    <property type="match status" value="1"/>
</dbReference>
<keyword evidence="3 6" id="KW-0812">Transmembrane</keyword>
<gene>
    <name evidence="7" type="ORF">J5837_16085</name>
</gene>
<dbReference type="AlphaFoldDB" id="A0A940X699"/>
<accession>A0A940X699</accession>
<evidence type="ECO:0000256" key="2">
    <source>
        <dbReference type="ARBA" id="ARBA00009694"/>
    </source>
</evidence>
<dbReference type="RefSeq" id="WP_210537830.1">
    <property type="nucleotide sequence ID" value="NZ_JAGKTC010000004.1"/>
</dbReference>
<evidence type="ECO:0000256" key="5">
    <source>
        <dbReference type="ARBA" id="ARBA00023136"/>
    </source>
</evidence>
<evidence type="ECO:0000256" key="4">
    <source>
        <dbReference type="ARBA" id="ARBA00022989"/>
    </source>
</evidence>
<dbReference type="EMBL" id="JAGKTC010000004">
    <property type="protein sequence ID" value="MBP3985926.1"/>
    <property type="molecule type" value="Genomic_DNA"/>
</dbReference>
<proteinExistence type="inferred from homology"/>
<keyword evidence="5 6" id="KW-0472">Membrane</keyword>
<evidence type="ECO:0000256" key="3">
    <source>
        <dbReference type="ARBA" id="ARBA00022692"/>
    </source>
</evidence>
<keyword evidence="4 6" id="KW-1133">Transmembrane helix</keyword>
<protein>
    <submittedName>
        <fullName evidence="7">DUF423 domain-containing protein</fullName>
    </submittedName>
</protein>
<comment type="caution">
    <text evidence="7">The sequence shown here is derived from an EMBL/GenBank/DDBJ whole genome shotgun (WGS) entry which is preliminary data.</text>
</comment>
<dbReference type="Proteomes" id="UP000673447">
    <property type="component" value="Unassembled WGS sequence"/>
</dbReference>
<dbReference type="InterPro" id="IPR006696">
    <property type="entry name" value="DUF423"/>
</dbReference>